<name>D8P840_9BACT</name>
<dbReference type="KEGG" id="nde:NIDE4003"/>
<accession>D8P840</accession>
<dbReference type="STRING" id="330214.NIDE4003"/>
<gene>
    <name evidence="1" type="ORF">NIDE4003</name>
</gene>
<keyword evidence="2" id="KW-1185">Reference proteome</keyword>
<dbReference type="HOGENOM" id="CLU_2970887_0_0_0"/>
<evidence type="ECO:0000313" key="1">
    <source>
        <dbReference type="EMBL" id="CBK43672.1"/>
    </source>
</evidence>
<protein>
    <submittedName>
        <fullName evidence="1">Uncharacterized protein</fullName>
    </submittedName>
</protein>
<evidence type="ECO:0000313" key="2">
    <source>
        <dbReference type="Proteomes" id="UP000001660"/>
    </source>
</evidence>
<organism evidence="1 2">
    <name type="scientific">Nitrospira defluvii</name>
    <dbReference type="NCBI Taxonomy" id="330214"/>
    <lineage>
        <taxon>Bacteria</taxon>
        <taxon>Pseudomonadati</taxon>
        <taxon>Nitrospirota</taxon>
        <taxon>Nitrospiria</taxon>
        <taxon>Nitrospirales</taxon>
        <taxon>Nitrospiraceae</taxon>
        <taxon>Nitrospira</taxon>
    </lineage>
</organism>
<dbReference type="EMBL" id="FP929003">
    <property type="protein sequence ID" value="CBK43672.1"/>
    <property type="molecule type" value="Genomic_DNA"/>
</dbReference>
<proteinExistence type="predicted"/>
<sequence>MATHAEWLQIAIVIRSANCLGYNVVDQRSRSSAFPAPWIGDQICCALLSPLTVISTLG</sequence>
<dbReference type="AlphaFoldDB" id="D8P840"/>
<reference evidence="1 2" key="1">
    <citation type="journal article" date="2010" name="Proc. Natl. Acad. Sci. U.S.A.">
        <title>A Nitrospira metagenome illuminates the physiology and evolution of globally important nitrite-oxidizing bacteria.</title>
        <authorList>
            <person name="Lucker S."/>
            <person name="Wagner M."/>
            <person name="Maixner F."/>
            <person name="Pelletier E."/>
            <person name="Koch H."/>
            <person name="Vacherie B."/>
            <person name="Rattei T."/>
            <person name="Sinninghe Damste J."/>
            <person name="Spieck E."/>
            <person name="Le Paslier D."/>
            <person name="Daims H."/>
        </authorList>
    </citation>
    <scope>NUCLEOTIDE SEQUENCE [LARGE SCALE GENOMIC DNA]</scope>
</reference>
<dbReference type="Proteomes" id="UP000001660">
    <property type="component" value="Chromosome"/>
</dbReference>